<dbReference type="SUPFAM" id="SSF55909">
    <property type="entry name" value="Pentein"/>
    <property type="match status" value="1"/>
</dbReference>
<dbReference type="Gene3D" id="3.75.10.10">
    <property type="entry name" value="L-arginine/glycine Amidinotransferase, Chain A"/>
    <property type="match status" value="1"/>
</dbReference>
<organism evidence="3 4">
    <name type="scientific">Candidatus Nitronereus thalassa</name>
    <dbReference type="NCBI Taxonomy" id="3020898"/>
    <lineage>
        <taxon>Bacteria</taxon>
        <taxon>Pseudomonadati</taxon>
        <taxon>Nitrospirota</taxon>
        <taxon>Nitrospiria</taxon>
        <taxon>Nitrospirales</taxon>
        <taxon>Nitrospiraceae</taxon>
        <taxon>Candidatus Nitronereus</taxon>
    </lineage>
</organism>
<accession>A0ABU3K7W1</accession>
<reference evidence="3 4" key="1">
    <citation type="journal article" date="2023" name="ISME J.">
        <title>Cultivation and genomic characterization of novel and ubiquitous marine nitrite-oxidizing bacteria from the Nitrospirales.</title>
        <authorList>
            <person name="Mueller A.J."/>
            <person name="Daebeler A."/>
            <person name="Herbold C.W."/>
            <person name="Kirkegaard R.H."/>
            <person name="Daims H."/>
        </authorList>
    </citation>
    <scope>NUCLEOTIDE SEQUENCE [LARGE SCALE GENOMIC DNA]</scope>
    <source>
        <strain evidence="3 4">EB</strain>
    </source>
</reference>
<evidence type="ECO:0000313" key="3">
    <source>
        <dbReference type="EMBL" id="MDT7042470.1"/>
    </source>
</evidence>
<keyword evidence="2" id="KW-0378">Hydrolase</keyword>
<dbReference type="Proteomes" id="UP001250932">
    <property type="component" value="Unassembled WGS sequence"/>
</dbReference>
<evidence type="ECO:0000313" key="4">
    <source>
        <dbReference type="Proteomes" id="UP001250932"/>
    </source>
</evidence>
<dbReference type="RefSeq" id="WP_313832880.1">
    <property type="nucleotide sequence ID" value="NZ_JAQOUE010000001.1"/>
</dbReference>
<name>A0ABU3K7W1_9BACT</name>
<dbReference type="Pfam" id="PF19420">
    <property type="entry name" value="DDAH_eukar"/>
    <property type="match status" value="1"/>
</dbReference>
<proteinExistence type="inferred from homology"/>
<dbReference type="PANTHER" id="PTHR12737">
    <property type="entry name" value="DIMETHYLARGININE DIMETHYLAMINOHYDROLASE"/>
    <property type="match status" value="1"/>
</dbReference>
<evidence type="ECO:0000256" key="1">
    <source>
        <dbReference type="ARBA" id="ARBA00008532"/>
    </source>
</evidence>
<comment type="caution">
    <text evidence="3">The sequence shown here is derived from an EMBL/GenBank/DDBJ whole genome shotgun (WGS) entry which is preliminary data.</text>
</comment>
<dbReference type="InterPro" id="IPR033199">
    <property type="entry name" value="DDAH-like"/>
</dbReference>
<protein>
    <submittedName>
        <fullName evidence="3">Arginine deiminase-related protein</fullName>
    </submittedName>
</protein>
<sequence length="271" mass="30598">MGNKVSRILVCPPDYFGIEYEINPWMRVSDATDSEKSKAQWHELARVLEEDVGTKLERMTPIKGLPDLVFTANAGVVDEGKAVPSRFRHQERQGEEAHFERWFKEQGYQVILLEPDCYFEGAGDLLGFPDAWFGGYRQRTDIKAYNVLSEIYGKQILPLELVSPQFYHLDTCFCPLSGGELMYYPAAFDTYAQATIAHRVEEHRRIIVPQAEAERFACNSVCVGKHVVLPAGCPETMAMLQDRGYTPHPVNLDQFLKSGGSAKCLTLALDQ</sequence>
<comment type="similarity">
    <text evidence="1">Belongs to the DDAH family.</text>
</comment>
<dbReference type="PANTHER" id="PTHR12737:SF9">
    <property type="entry name" value="DIMETHYLARGININASE"/>
    <property type="match status" value="1"/>
</dbReference>
<keyword evidence="4" id="KW-1185">Reference proteome</keyword>
<evidence type="ECO:0000256" key="2">
    <source>
        <dbReference type="ARBA" id="ARBA00022801"/>
    </source>
</evidence>
<dbReference type="EMBL" id="JAQOUE010000001">
    <property type="protein sequence ID" value="MDT7042470.1"/>
    <property type="molecule type" value="Genomic_DNA"/>
</dbReference>
<gene>
    <name evidence="3" type="ORF">PPG34_08900</name>
</gene>